<evidence type="ECO:0000256" key="5">
    <source>
        <dbReference type="ARBA" id="ARBA00023136"/>
    </source>
</evidence>
<comment type="similarity">
    <text evidence="2">Belongs to the TMEM86 family.</text>
</comment>
<feature type="transmembrane region" description="Helical" evidence="6">
    <location>
        <begin position="93"/>
        <end position="109"/>
    </location>
</feature>
<keyword evidence="3 6" id="KW-0812">Transmembrane</keyword>
<protein>
    <submittedName>
        <fullName evidence="7">Lysoplasmalogenase</fullName>
    </submittedName>
</protein>
<evidence type="ECO:0000256" key="4">
    <source>
        <dbReference type="ARBA" id="ARBA00022989"/>
    </source>
</evidence>
<evidence type="ECO:0000256" key="6">
    <source>
        <dbReference type="SAM" id="Phobius"/>
    </source>
</evidence>
<evidence type="ECO:0000313" key="7">
    <source>
        <dbReference type="EMBL" id="OYO17654.1"/>
    </source>
</evidence>
<evidence type="ECO:0000256" key="2">
    <source>
        <dbReference type="ARBA" id="ARBA00007375"/>
    </source>
</evidence>
<dbReference type="Proteomes" id="UP000215896">
    <property type="component" value="Unassembled WGS sequence"/>
</dbReference>
<sequence length="198" mass="20726">MTGLFTGQRWLSASMQVLLMPMLALVAVRLPAGRLRTGVLAALTASWVGDTVPRFVAPEVGLPVLLGCFAVAQAIWVVTLWRGSMRPGRRGRVLATAALALAPSVWVVLRCLPTAGVLTPAVIGYAALLLAMVALIAARGPLGVAGGLLFWISDALIAVTTFVPGWRFTGSEAAIMSTYAAAQGLIVAALLRESRPPR</sequence>
<name>A0A255GWB6_9ACTN</name>
<gene>
    <name evidence="7" type="ORF">CGZ94_01845</name>
</gene>
<dbReference type="OrthoDB" id="4227931at2"/>
<dbReference type="EMBL" id="NMVO01000001">
    <property type="protein sequence ID" value="OYO17654.1"/>
    <property type="molecule type" value="Genomic_DNA"/>
</dbReference>
<dbReference type="GO" id="GO:0016020">
    <property type="term" value="C:membrane"/>
    <property type="evidence" value="ECO:0007669"/>
    <property type="project" value="UniProtKB-SubCell"/>
</dbReference>
<dbReference type="Pfam" id="PF07947">
    <property type="entry name" value="YhhN"/>
    <property type="match status" value="1"/>
</dbReference>
<dbReference type="PANTHER" id="PTHR31885">
    <property type="entry name" value="GH04784P"/>
    <property type="match status" value="1"/>
</dbReference>
<evidence type="ECO:0000256" key="1">
    <source>
        <dbReference type="ARBA" id="ARBA00004141"/>
    </source>
</evidence>
<comment type="caution">
    <text evidence="7">The sequence shown here is derived from an EMBL/GenBank/DDBJ whole genome shotgun (WGS) entry which is preliminary data.</text>
</comment>
<proteinExistence type="inferred from homology"/>
<organism evidence="7 8">
    <name type="scientific">Enemella evansiae</name>
    <dbReference type="NCBI Taxonomy" id="2016499"/>
    <lineage>
        <taxon>Bacteria</taxon>
        <taxon>Bacillati</taxon>
        <taxon>Actinomycetota</taxon>
        <taxon>Actinomycetes</taxon>
        <taxon>Propionibacteriales</taxon>
        <taxon>Propionibacteriaceae</taxon>
        <taxon>Enemella</taxon>
    </lineage>
</organism>
<comment type="subcellular location">
    <subcellularLocation>
        <location evidence="1">Membrane</location>
        <topology evidence="1">Multi-pass membrane protein</topology>
    </subcellularLocation>
</comment>
<feature type="transmembrane region" description="Helical" evidence="6">
    <location>
        <begin position="148"/>
        <end position="167"/>
    </location>
</feature>
<keyword evidence="8" id="KW-1185">Reference proteome</keyword>
<dbReference type="InterPro" id="IPR012506">
    <property type="entry name" value="TMEM86B-like"/>
</dbReference>
<reference evidence="7 8" key="1">
    <citation type="submission" date="2017-07" db="EMBL/GenBank/DDBJ databases">
        <title>Draft whole genome sequences of clinical Proprionibacteriaceae strains.</title>
        <authorList>
            <person name="Bernier A.-M."/>
            <person name="Bernard K."/>
            <person name="Domingo M.-C."/>
        </authorList>
    </citation>
    <scope>NUCLEOTIDE SEQUENCE [LARGE SCALE GENOMIC DNA]</scope>
    <source>
        <strain evidence="7 8">NML 030167</strain>
    </source>
</reference>
<feature type="transmembrane region" description="Helical" evidence="6">
    <location>
        <begin position="60"/>
        <end position="81"/>
    </location>
</feature>
<evidence type="ECO:0000256" key="3">
    <source>
        <dbReference type="ARBA" id="ARBA00022692"/>
    </source>
</evidence>
<dbReference type="AlphaFoldDB" id="A0A255GWB6"/>
<accession>A0A255GWB6</accession>
<dbReference type="PANTHER" id="PTHR31885:SF6">
    <property type="entry name" value="GH04784P"/>
    <property type="match status" value="1"/>
</dbReference>
<feature type="transmembrane region" description="Helical" evidence="6">
    <location>
        <begin position="115"/>
        <end position="136"/>
    </location>
</feature>
<keyword evidence="5 6" id="KW-0472">Membrane</keyword>
<dbReference type="GO" id="GO:0016787">
    <property type="term" value="F:hydrolase activity"/>
    <property type="evidence" value="ECO:0007669"/>
    <property type="project" value="TreeGrafter"/>
</dbReference>
<evidence type="ECO:0000313" key="8">
    <source>
        <dbReference type="Proteomes" id="UP000215896"/>
    </source>
</evidence>
<dbReference type="RefSeq" id="WP_094404452.1">
    <property type="nucleotide sequence ID" value="NZ_NMVO01000001.1"/>
</dbReference>
<keyword evidence="4 6" id="KW-1133">Transmembrane helix</keyword>